<dbReference type="EMBL" id="CP126211">
    <property type="protein sequence ID" value="WIA12574.1"/>
    <property type="molecule type" value="Genomic_DNA"/>
</dbReference>
<organism evidence="12 13">
    <name type="scientific">Tetradesmus obliquus</name>
    <name type="common">Green alga</name>
    <name type="synonym">Acutodesmus obliquus</name>
    <dbReference type="NCBI Taxonomy" id="3088"/>
    <lineage>
        <taxon>Eukaryota</taxon>
        <taxon>Viridiplantae</taxon>
        <taxon>Chlorophyta</taxon>
        <taxon>core chlorophytes</taxon>
        <taxon>Chlorophyceae</taxon>
        <taxon>CS clade</taxon>
        <taxon>Sphaeropleales</taxon>
        <taxon>Scenedesmaceae</taxon>
        <taxon>Tetradesmus</taxon>
    </lineage>
</organism>
<feature type="transmembrane region" description="Helical" evidence="10">
    <location>
        <begin position="322"/>
        <end position="342"/>
    </location>
</feature>
<gene>
    <name evidence="12" type="ORF">OEZ85_006233</name>
</gene>
<evidence type="ECO:0000313" key="13">
    <source>
        <dbReference type="Proteomes" id="UP001244341"/>
    </source>
</evidence>
<dbReference type="CDD" id="cd15844">
    <property type="entry name" value="SNARE_syntaxin5"/>
    <property type="match status" value="1"/>
</dbReference>
<keyword evidence="6 10" id="KW-1133">Transmembrane helix</keyword>
<keyword evidence="13" id="KW-1185">Reference proteome</keyword>
<dbReference type="SMART" id="SM00397">
    <property type="entry name" value="t_SNARE"/>
    <property type="match status" value="1"/>
</dbReference>
<evidence type="ECO:0000256" key="4">
    <source>
        <dbReference type="ARBA" id="ARBA00022692"/>
    </source>
</evidence>
<keyword evidence="5" id="KW-0653">Protein transport</keyword>
<evidence type="ECO:0000256" key="9">
    <source>
        <dbReference type="SAM" id="MobiDB-lite"/>
    </source>
</evidence>
<feature type="compositionally biased region" description="Low complexity" evidence="9">
    <location>
        <begin position="188"/>
        <end position="207"/>
    </location>
</feature>
<dbReference type="Proteomes" id="UP001244341">
    <property type="component" value="Chromosome 4b"/>
</dbReference>
<dbReference type="InterPro" id="IPR010989">
    <property type="entry name" value="SNARE"/>
</dbReference>
<dbReference type="Gene3D" id="1.20.58.70">
    <property type="match status" value="1"/>
</dbReference>
<evidence type="ECO:0000256" key="2">
    <source>
        <dbReference type="ARBA" id="ARBA00009063"/>
    </source>
</evidence>
<evidence type="ECO:0000313" key="12">
    <source>
        <dbReference type="EMBL" id="WIA12574.1"/>
    </source>
</evidence>
<comment type="subcellular location">
    <subcellularLocation>
        <location evidence="1">Membrane</location>
        <topology evidence="1">Single-pass type IV membrane protein</topology>
    </subcellularLocation>
</comment>
<dbReference type="SUPFAM" id="SSF47661">
    <property type="entry name" value="t-snare proteins"/>
    <property type="match status" value="1"/>
</dbReference>
<dbReference type="Pfam" id="PF11416">
    <property type="entry name" value="Syntaxin-5_N"/>
    <property type="match status" value="1"/>
</dbReference>
<feature type="region of interest" description="Disordered" evidence="9">
    <location>
        <begin position="118"/>
        <end position="140"/>
    </location>
</feature>
<protein>
    <recommendedName>
        <fullName evidence="11">t-SNARE coiled-coil homology domain-containing protein</fullName>
    </recommendedName>
</protein>
<name>A0ABY8TUM0_TETOB</name>
<dbReference type="PANTHER" id="PTHR19957">
    <property type="entry name" value="SYNTAXIN"/>
    <property type="match status" value="1"/>
</dbReference>
<sequence length="343" mass="37839">MSRMGPAAGHLSLRDRTGDFQAIAQRLQKQAGVQDAGTSSLHQQTKSTVQQQSEFARKASQIGLSIHTTSMRLQKLAQLAKRTSMFDDPSREIDEMTGIIKQDIQGLNMAIADLQRVSSKKPDENKQSQDHSHTVVNSLRTRLKDATQEFKDVLTMRTENLKVHKERRQLFSSQPDSAAALLERAPLLGSGSSSSQEQQLASSSSSSTRPSAANLFGQVRRRRHEEGQQHAYGPGAGGGQLLQQQLAPQESSYQSSRAEALHNVEATIVELGSIFTQLAEMVAAQGEMTARIDENVEEALGNVDSAKAQLMKYLNNISGNRWLMMKVFMVLMLFLVVFIVFIA</sequence>
<reference evidence="12 13" key="1">
    <citation type="submission" date="2023-05" db="EMBL/GenBank/DDBJ databases">
        <title>A 100% complete, gapless, phased diploid assembly of the Scenedesmus obliquus UTEX 3031 genome.</title>
        <authorList>
            <person name="Biondi T.C."/>
            <person name="Hanschen E.R."/>
            <person name="Kwon T."/>
            <person name="Eng W."/>
            <person name="Kruse C.P.S."/>
            <person name="Koehler S.I."/>
            <person name="Kunde Y."/>
            <person name="Gleasner C.D."/>
            <person name="You Mak K.T."/>
            <person name="Polle J."/>
            <person name="Hovde B.T."/>
            <person name="Starkenburg S.R."/>
        </authorList>
    </citation>
    <scope>NUCLEOTIDE SEQUENCE [LARGE SCALE GENOMIC DNA]</scope>
    <source>
        <strain evidence="12 13">DOE0152z</strain>
    </source>
</reference>
<evidence type="ECO:0000256" key="10">
    <source>
        <dbReference type="SAM" id="Phobius"/>
    </source>
</evidence>
<feature type="domain" description="T-SNARE coiled-coil homology" evidence="11">
    <location>
        <begin position="251"/>
        <end position="313"/>
    </location>
</feature>
<keyword evidence="7" id="KW-0175">Coiled coil</keyword>
<keyword evidence="3" id="KW-0813">Transport</keyword>
<keyword evidence="8 10" id="KW-0472">Membrane</keyword>
<accession>A0ABY8TUM0</accession>
<comment type="similarity">
    <text evidence="2">Belongs to the syntaxin family.</text>
</comment>
<keyword evidence="4 10" id="KW-0812">Transmembrane</keyword>
<evidence type="ECO:0000256" key="3">
    <source>
        <dbReference type="ARBA" id="ARBA00022448"/>
    </source>
</evidence>
<dbReference type="InterPro" id="IPR045242">
    <property type="entry name" value="Syntaxin"/>
</dbReference>
<evidence type="ECO:0000256" key="5">
    <source>
        <dbReference type="ARBA" id="ARBA00022927"/>
    </source>
</evidence>
<feature type="compositionally biased region" description="Basic and acidic residues" evidence="9">
    <location>
        <begin position="120"/>
        <end position="133"/>
    </location>
</feature>
<dbReference type="InterPro" id="IPR021538">
    <property type="entry name" value="Syntaxin-5_N"/>
</dbReference>
<feature type="region of interest" description="Disordered" evidence="9">
    <location>
        <begin position="188"/>
        <end position="254"/>
    </location>
</feature>
<evidence type="ECO:0000256" key="1">
    <source>
        <dbReference type="ARBA" id="ARBA00004211"/>
    </source>
</evidence>
<dbReference type="PANTHER" id="PTHR19957:SF3">
    <property type="entry name" value="SYNTAXIN-5"/>
    <property type="match status" value="1"/>
</dbReference>
<evidence type="ECO:0000256" key="8">
    <source>
        <dbReference type="ARBA" id="ARBA00023136"/>
    </source>
</evidence>
<dbReference type="Pfam" id="PF05739">
    <property type="entry name" value="SNARE"/>
    <property type="match status" value="1"/>
</dbReference>
<dbReference type="PROSITE" id="PS50192">
    <property type="entry name" value="T_SNARE"/>
    <property type="match status" value="1"/>
</dbReference>
<feature type="compositionally biased region" description="Polar residues" evidence="9">
    <location>
        <begin position="36"/>
        <end position="52"/>
    </location>
</feature>
<feature type="region of interest" description="Disordered" evidence="9">
    <location>
        <begin position="33"/>
        <end position="52"/>
    </location>
</feature>
<proteinExistence type="inferred from homology"/>
<evidence type="ECO:0000256" key="6">
    <source>
        <dbReference type="ARBA" id="ARBA00022989"/>
    </source>
</evidence>
<evidence type="ECO:0000259" key="11">
    <source>
        <dbReference type="PROSITE" id="PS50192"/>
    </source>
</evidence>
<evidence type="ECO:0000256" key="7">
    <source>
        <dbReference type="ARBA" id="ARBA00023054"/>
    </source>
</evidence>
<dbReference type="InterPro" id="IPR000727">
    <property type="entry name" value="T_SNARE_dom"/>
</dbReference>